<keyword evidence="1" id="KW-0472">Membrane</keyword>
<gene>
    <name evidence="2" type="ORF">ACI2JU_17090</name>
</gene>
<evidence type="ECO:0000256" key="1">
    <source>
        <dbReference type="SAM" id="Phobius"/>
    </source>
</evidence>
<feature type="transmembrane region" description="Helical" evidence="1">
    <location>
        <begin position="6"/>
        <end position="29"/>
    </location>
</feature>
<name>A0ABW8L0L0_9GAMM</name>
<keyword evidence="1" id="KW-0812">Transmembrane</keyword>
<feature type="transmembrane region" description="Helical" evidence="1">
    <location>
        <begin position="41"/>
        <end position="63"/>
    </location>
</feature>
<feature type="transmembrane region" description="Helical" evidence="1">
    <location>
        <begin position="97"/>
        <end position="116"/>
    </location>
</feature>
<keyword evidence="1" id="KW-1133">Transmembrane helix</keyword>
<protein>
    <submittedName>
        <fullName evidence="2">Uncharacterized protein</fullName>
    </submittedName>
</protein>
<feature type="transmembrane region" description="Helical" evidence="1">
    <location>
        <begin position="69"/>
        <end position="90"/>
    </location>
</feature>
<keyword evidence="3" id="KW-1185">Reference proteome</keyword>
<accession>A0ABW8L0L0</accession>
<dbReference type="Proteomes" id="UP001620262">
    <property type="component" value="Unassembled WGS sequence"/>
</dbReference>
<dbReference type="EMBL" id="JBJDOT010000026">
    <property type="protein sequence ID" value="MFK3865577.1"/>
    <property type="molecule type" value="Genomic_DNA"/>
</dbReference>
<feature type="transmembrane region" description="Helical" evidence="1">
    <location>
        <begin position="128"/>
        <end position="150"/>
    </location>
</feature>
<dbReference type="RefSeq" id="WP_149981378.1">
    <property type="nucleotide sequence ID" value="NZ_CABVLM010000005.1"/>
</dbReference>
<reference evidence="2 3" key="1">
    <citation type="submission" date="2024-11" db="EMBL/GenBank/DDBJ databases">
        <title>The Natural Products Discovery Center: Release of the First 8490 Sequenced Strains for Exploring Actinobacteria Biosynthetic Diversity.</title>
        <authorList>
            <person name="Kalkreuter E."/>
            <person name="Kautsar S.A."/>
            <person name="Yang D."/>
            <person name="Bader C.D."/>
            <person name="Teijaro C.N."/>
            <person name="Fluegel L."/>
            <person name="Davis C.M."/>
            <person name="Simpson J.R."/>
            <person name="Lauterbach L."/>
            <person name="Steele A.D."/>
            <person name="Gui C."/>
            <person name="Meng S."/>
            <person name="Li G."/>
            <person name="Viehrig K."/>
            <person name="Ye F."/>
            <person name="Su P."/>
            <person name="Kiefer A.F."/>
            <person name="Nichols A."/>
            <person name="Cepeda A.J."/>
            <person name="Yan W."/>
            <person name="Fan B."/>
            <person name="Jiang Y."/>
            <person name="Adhikari A."/>
            <person name="Zheng C.-J."/>
            <person name="Schuster L."/>
            <person name="Cowan T.M."/>
            <person name="Smanski M.J."/>
            <person name="Chevrette M.G."/>
            <person name="De Carvalho L.P.S."/>
            <person name="Shen B."/>
        </authorList>
    </citation>
    <scope>NUCLEOTIDE SEQUENCE [LARGE SCALE GENOMIC DNA]</scope>
    <source>
        <strain evidence="2 3">NPDC078403</strain>
    </source>
</reference>
<evidence type="ECO:0000313" key="2">
    <source>
        <dbReference type="EMBL" id="MFK3865577.1"/>
    </source>
</evidence>
<organism evidence="2 3">
    <name type="scientific">Pseudoalteromonas rhizosphaerae</name>
    <dbReference type="NCBI Taxonomy" id="2518973"/>
    <lineage>
        <taxon>Bacteria</taxon>
        <taxon>Pseudomonadati</taxon>
        <taxon>Pseudomonadota</taxon>
        <taxon>Gammaproteobacteria</taxon>
        <taxon>Alteromonadales</taxon>
        <taxon>Pseudoalteromonadaceae</taxon>
        <taxon>Pseudoalteromonas</taxon>
    </lineage>
</organism>
<evidence type="ECO:0000313" key="3">
    <source>
        <dbReference type="Proteomes" id="UP001620262"/>
    </source>
</evidence>
<comment type="caution">
    <text evidence="2">The sequence shown here is derived from an EMBL/GenBank/DDBJ whole genome shotgun (WGS) entry which is preliminary data.</text>
</comment>
<sequence length="177" mass="20510">MFLTEQFGFFSLSALSAWGFLMAFFFNIFIYSIDVKRKTTLLISSFIMMISYMAGDHFFTWLSSTAVTYMHWALYDFVTLLCLAGCYLVIKNSTPSFIYLVCGLSINILLFVSVYLDVQVYENSTYWILWDIYSFGVNIIDFTMIVALIVDRDILGLIRLKNAIKALFKTHHIKHSI</sequence>
<proteinExistence type="predicted"/>